<gene>
    <name evidence="8" type="primary">cobB</name>
    <name evidence="11" type="ORF">CF15_04540</name>
</gene>
<dbReference type="EMBL" id="LNTB01000001">
    <property type="protein sequence ID" value="KSW12052.1"/>
    <property type="molecule type" value="Genomic_DNA"/>
</dbReference>
<name>A0A0V8RVH8_PYROC</name>
<comment type="subcellular location">
    <subcellularLocation>
        <location evidence="8">Cytoplasm</location>
    </subcellularLocation>
</comment>
<feature type="domain" description="Deacetylase sirtuin-type" evidence="10">
    <location>
        <begin position="1"/>
        <end position="250"/>
    </location>
</feature>
<dbReference type="InterPro" id="IPR003000">
    <property type="entry name" value="Sirtuin"/>
</dbReference>
<dbReference type="PANTHER" id="PTHR11085">
    <property type="entry name" value="NAD-DEPENDENT PROTEIN DEACYLASE SIRTUIN-5, MITOCHONDRIAL-RELATED"/>
    <property type="match status" value="1"/>
</dbReference>
<reference evidence="11 12" key="1">
    <citation type="submission" date="2015-11" db="EMBL/GenBank/DDBJ databases">
        <title>Genome sequence of Pyrodictium occultum PL-19, a marine hyperthermophilic archaeon isolated from Volcano, Italy.</title>
        <authorList>
            <person name="Utturkar S."/>
            <person name="Huber H."/>
            <person name="Leptihn S."/>
            <person name="Brown S."/>
            <person name="Stetter K.O."/>
            <person name="Podar M."/>
        </authorList>
    </citation>
    <scope>NUCLEOTIDE SEQUENCE [LARGE SCALE GENOMIC DNA]</scope>
    <source>
        <strain evidence="11 12">PL-19</strain>
    </source>
</reference>
<dbReference type="RefSeq" id="WP_058370732.1">
    <property type="nucleotide sequence ID" value="NZ_LNTB01000001.1"/>
</dbReference>
<dbReference type="Proteomes" id="UP000053352">
    <property type="component" value="Unassembled WGS sequence"/>
</dbReference>
<sequence>MGLAEEARRLARLLAGSRYAVAFTGAGVSTESGIPDFRGPQGLWRRVDPEVFSIEYFMEDPLGVWRLFAELFAGFRGARPNPAHHALARMEELGVVKTVITQNIDGLHQAAGSRRVIELHGSLRWARCTRCGHRVPLEEALREVEEGRLPRCPRCGGVLKPDAVFFGEPLPDDALREAYREAGRADLVLVVGSSLTVYPAALIPEYAARRGARLAIINLEPTSLDSLAVFVSRRRAGEILPAAARELEAMMGAR</sequence>
<keyword evidence="4 8" id="KW-0862">Zinc</keyword>
<feature type="binding site" evidence="8 9">
    <location>
        <position position="128"/>
    </location>
    <ligand>
        <name>Zn(2+)</name>
        <dbReference type="ChEBI" id="CHEBI:29105"/>
    </ligand>
</feature>
<dbReference type="PROSITE" id="PS50305">
    <property type="entry name" value="SIRTUIN"/>
    <property type="match status" value="1"/>
</dbReference>
<evidence type="ECO:0000313" key="12">
    <source>
        <dbReference type="Proteomes" id="UP000053352"/>
    </source>
</evidence>
<dbReference type="GO" id="GO:0008270">
    <property type="term" value="F:zinc ion binding"/>
    <property type="evidence" value="ECO:0007669"/>
    <property type="project" value="UniProtKB-UniRule"/>
</dbReference>
<keyword evidence="7 8" id="KW-0804">Transcription</keyword>
<dbReference type="PANTHER" id="PTHR11085:SF11">
    <property type="entry name" value="NAD-DEPENDENT PROTEIN DEACETYLASE"/>
    <property type="match status" value="1"/>
</dbReference>
<feature type="binding site" evidence="8 9">
    <location>
        <position position="155"/>
    </location>
    <ligand>
        <name>Zn(2+)</name>
        <dbReference type="ChEBI" id="CHEBI:29105"/>
    </ligand>
</feature>
<evidence type="ECO:0000256" key="4">
    <source>
        <dbReference type="ARBA" id="ARBA00022833"/>
    </source>
</evidence>
<evidence type="ECO:0000256" key="1">
    <source>
        <dbReference type="ARBA" id="ARBA00022490"/>
    </source>
</evidence>
<dbReference type="Gene3D" id="3.30.1600.10">
    <property type="entry name" value="SIR2/SIRT2 'Small Domain"/>
    <property type="match status" value="1"/>
</dbReference>
<feature type="binding site" evidence="8">
    <location>
        <position position="193"/>
    </location>
    <ligand>
        <name>NAD(+)</name>
        <dbReference type="ChEBI" id="CHEBI:57540"/>
    </ligand>
</feature>
<keyword evidence="12" id="KW-1185">Reference proteome</keyword>
<dbReference type="InterPro" id="IPR026591">
    <property type="entry name" value="Sirtuin_cat_small_dom_sf"/>
</dbReference>
<feature type="binding site" evidence="8">
    <location>
        <position position="38"/>
    </location>
    <ligand>
        <name>NAD(+)</name>
        <dbReference type="ChEBI" id="CHEBI:57540"/>
    </ligand>
</feature>
<evidence type="ECO:0000256" key="7">
    <source>
        <dbReference type="ARBA" id="ARBA00023163"/>
    </source>
</evidence>
<feature type="binding site" evidence="8">
    <location>
        <position position="120"/>
    </location>
    <ligand>
        <name>NAD(+)</name>
        <dbReference type="ChEBI" id="CHEBI:57540"/>
    </ligand>
</feature>
<protein>
    <recommendedName>
        <fullName evidence="8">NAD-dependent protein deacetylase</fullName>
        <ecNumber evidence="8">2.3.1.286</ecNumber>
    </recommendedName>
    <alternativeName>
        <fullName evidence="8">Regulatory protein SIR2 homolog</fullName>
    </alternativeName>
</protein>
<comment type="caution">
    <text evidence="11">The sequence shown here is derived from an EMBL/GenBank/DDBJ whole genome shotgun (WGS) entry which is preliminary data.</text>
</comment>
<feature type="binding site" evidence="8 9">
    <location>
        <position position="131"/>
    </location>
    <ligand>
        <name>Zn(2+)</name>
        <dbReference type="ChEBI" id="CHEBI:29105"/>
    </ligand>
</feature>
<comment type="similarity">
    <text evidence="8">Belongs to the sirtuin family. Class U subfamily.</text>
</comment>
<dbReference type="InterPro" id="IPR029035">
    <property type="entry name" value="DHS-like_NAD/FAD-binding_dom"/>
</dbReference>
<feature type="binding site" evidence="8">
    <location>
        <position position="30"/>
    </location>
    <ligand>
        <name>NAD(+)</name>
        <dbReference type="ChEBI" id="CHEBI:57540"/>
    </ligand>
</feature>
<comment type="catalytic activity">
    <reaction evidence="8">
        <text>N(6)-acetyl-L-lysyl-[protein] + NAD(+) + H2O = 2''-O-acetyl-ADP-D-ribose + nicotinamide + L-lysyl-[protein]</text>
        <dbReference type="Rhea" id="RHEA:43636"/>
        <dbReference type="Rhea" id="RHEA-COMP:9752"/>
        <dbReference type="Rhea" id="RHEA-COMP:10731"/>
        <dbReference type="ChEBI" id="CHEBI:15377"/>
        <dbReference type="ChEBI" id="CHEBI:17154"/>
        <dbReference type="ChEBI" id="CHEBI:29969"/>
        <dbReference type="ChEBI" id="CHEBI:57540"/>
        <dbReference type="ChEBI" id="CHEBI:61930"/>
        <dbReference type="ChEBI" id="CHEBI:83767"/>
        <dbReference type="EC" id="2.3.1.286"/>
    </reaction>
</comment>
<feature type="active site" description="Proton acceptor" evidence="8 9">
    <location>
        <position position="120"/>
    </location>
</feature>
<evidence type="ECO:0000313" key="11">
    <source>
        <dbReference type="EMBL" id="KSW12052.1"/>
    </source>
</evidence>
<feature type="binding site" evidence="8">
    <location>
        <position position="104"/>
    </location>
    <ligand>
        <name>NAD(+)</name>
        <dbReference type="ChEBI" id="CHEBI:57540"/>
    </ligand>
</feature>
<dbReference type="InterPro" id="IPR050134">
    <property type="entry name" value="NAD-dep_sirtuin_deacylases"/>
</dbReference>
<feature type="binding site" evidence="8 9">
    <location>
        <position position="152"/>
    </location>
    <ligand>
        <name>Zn(2+)</name>
        <dbReference type="ChEBI" id="CHEBI:29105"/>
    </ligand>
</feature>
<dbReference type="AlphaFoldDB" id="A0A0V8RVH8"/>
<evidence type="ECO:0000256" key="8">
    <source>
        <dbReference type="HAMAP-Rule" id="MF_01968"/>
    </source>
</evidence>
<dbReference type="SUPFAM" id="SSF52467">
    <property type="entry name" value="DHS-like NAD/FAD-binding domain"/>
    <property type="match status" value="1"/>
</dbReference>
<keyword evidence="1 8" id="KW-0963">Cytoplasm</keyword>
<keyword evidence="6 8" id="KW-0520">NAD</keyword>
<evidence type="ECO:0000256" key="6">
    <source>
        <dbReference type="ARBA" id="ARBA00023027"/>
    </source>
</evidence>
<comment type="caution">
    <text evidence="8">Lacks conserved residue(s) required for the propagation of feature annotation.</text>
</comment>
<accession>A0A0V8RVH8</accession>
<keyword evidence="5 8" id="KW-0805">Transcription regulation</keyword>
<dbReference type="InterPro" id="IPR028628">
    <property type="entry name" value="Sirtuin_class_U"/>
</dbReference>
<dbReference type="OrthoDB" id="728at2157"/>
<feature type="binding site" evidence="8">
    <location>
        <position position="218"/>
    </location>
    <ligand>
        <name>NAD(+)</name>
        <dbReference type="ChEBI" id="CHEBI:57540"/>
    </ligand>
</feature>
<feature type="binding site" evidence="8">
    <location>
        <position position="105"/>
    </location>
    <ligand>
        <name>nicotinamide</name>
        <dbReference type="ChEBI" id="CHEBI:17154"/>
    </ligand>
</feature>
<evidence type="ECO:0000259" key="10">
    <source>
        <dbReference type="PROSITE" id="PS50305"/>
    </source>
</evidence>
<dbReference type="NCBIfam" id="NF040867">
    <property type="entry name" value="prot_deacyl_CobB"/>
    <property type="match status" value="1"/>
</dbReference>
<feature type="binding site" evidence="8">
    <location>
        <position position="236"/>
    </location>
    <ligand>
        <name>NAD(+)</name>
        <dbReference type="ChEBI" id="CHEBI:57540"/>
    </ligand>
</feature>
<keyword evidence="2 8" id="KW-0808">Transferase</keyword>
<dbReference type="GO" id="GO:0005737">
    <property type="term" value="C:cytoplasm"/>
    <property type="evidence" value="ECO:0007669"/>
    <property type="project" value="UniProtKB-SubCell"/>
</dbReference>
<dbReference type="NCBIfam" id="NF001753">
    <property type="entry name" value="PRK00481.1-3"/>
    <property type="match status" value="1"/>
</dbReference>
<feature type="binding site" evidence="8">
    <location>
        <position position="219"/>
    </location>
    <ligand>
        <name>NAD(+)</name>
        <dbReference type="ChEBI" id="CHEBI:57540"/>
    </ligand>
</feature>
<keyword evidence="3 8" id="KW-0479">Metal-binding</keyword>
<dbReference type="GO" id="GO:0070403">
    <property type="term" value="F:NAD+ binding"/>
    <property type="evidence" value="ECO:0007669"/>
    <property type="project" value="UniProtKB-UniRule"/>
</dbReference>
<feature type="binding site" evidence="8">
    <location>
        <position position="26"/>
    </location>
    <ligand>
        <name>NAD(+)</name>
        <dbReference type="ChEBI" id="CHEBI:57540"/>
    </ligand>
</feature>
<dbReference type="Pfam" id="PF02146">
    <property type="entry name" value="SIR2"/>
    <property type="match status" value="1"/>
</dbReference>
<dbReference type="GO" id="GO:0017136">
    <property type="term" value="F:histone deacetylase activity, NAD-dependent"/>
    <property type="evidence" value="ECO:0007669"/>
    <property type="project" value="TreeGrafter"/>
</dbReference>
<feature type="binding site" evidence="8">
    <location>
        <position position="37"/>
    </location>
    <ligand>
        <name>NAD(+)</name>
        <dbReference type="ChEBI" id="CHEBI:57540"/>
    </ligand>
</feature>
<dbReference type="EC" id="2.3.1.286" evidence="8"/>
<dbReference type="STRING" id="2309.CF15_04540"/>
<dbReference type="Gene3D" id="3.40.50.1220">
    <property type="entry name" value="TPP-binding domain"/>
    <property type="match status" value="1"/>
</dbReference>
<comment type="cofactor">
    <cofactor evidence="8">
        <name>Zn(2+)</name>
        <dbReference type="ChEBI" id="CHEBI:29105"/>
    </cofactor>
    <text evidence="8">Binds 1 zinc ion per subunit.</text>
</comment>
<dbReference type="InterPro" id="IPR026590">
    <property type="entry name" value="Ssirtuin_cat_dom"/>
</dbReference>
<feature type="binding site" evidence="8">
    <location>
        <position position="194"/>
    </location>
    <ligand>
        <name>NAD(+)</name>
        <dbReference type="ChEBI" id="CHEBI:57540"/>
    </ligand>
</feature>
<evidence type="ECO:0000256" key="9">
    <source>
        <dbReference type="PROSITE-ProRule" id="PRU00236"/>
    </source>
</evidence>
<proteinExistence type="inferred from homology"/>
<feature type="binding site" evidence="8">
    <location>
        <position position="37"/>
    </location>
    <ligand>
        <name>nicotinamide</name>
        <dbReference type="ChEBI" id="CHEBI:17154"/>
    </ligand>
</feature>
<organism evidence="11 12">
    <name type="scientific">Pyrodictium occultum</name>
    <dbReference type="NCBI Taxonomy" id="2309"/>
    <lineage>
        <taxon>Archaea</taxon>
        <taxon>Thermoproteota</taxon>
        <taxon>Thermoprotei</taxon>
        <taxon>Desulfurococcales</taxon>
        <taxon>Pyrodictiaceae</taxon>
        <taxon>Pyrodictium</taxon>
    </lineage>
</organism>
<comment type="function">
    <text evidence="8">NAD-dependent protein deacetylase which modulates the activities of several enzymes which are inactive in their acetylated form. Deacetylates the N-terminal lysine residue of Alba, the major archaeal chromatin protein and that, in turn, increases Alba's DNA binding affinity, thereby repressing transcription.</text>
</comment>
<evidence type="ECO:0000256" key="5">
    <source>
        <dbReference type="ARBA" id="ARBA00023015"/>
    </source>
</evidence>
<feature type="binding site" evidence="8">
    <location>
        <position position="102"/>
    </location>
    <ligand>
        <name>NAD(+)</name>
        <dbReference type="ChEBI" id="CHEBI:57540"/>
    </ligand>
</feature>
<evidence type="ECO:0000256" key="2">
    <source>
        <dbReference type="ARBA" id="ARBA00022679"/>
    </source>
</evidence>
<dbReference type="HAMAP" id="MF_01968">
    <property type="entry name" value="Sirtuin_ClassU"/>
    <property type="match status" value="1"/>
</dbReference>
<evidence type="ECO:0000256" key="3">
    <source>
        <dbReference type="ARBA" id="ARBA00022723"/>
    </source>
</evidence>
<feature type="binding site" evidence="8">
    <location>
        <position position="105"/>
    </location>
    <ligand>
        <name>NAD(+)</name>
        <dbReference type="ChEBI" id="CHEBI:57540"/>
    </ligand>
</feature>
<feature type="binding site" evidence="8">
    <location>
        <position position="104"/>
    </location>
    <ligand>
        <name>nicotinamide</name>
        <dbReference type="ChEBI" id="CHEBI:17154"/>
    </ligand>
</feature>